<comment type="caution">
    <text evidence="3">The sequence shown here is derived from an EMBL/GenBank/DDBJ whole genome shotgun (WGS) entry which is preliminary data.</text>
</comment>
<dbReference type="SUPFAM" id="SSF81321">
    <property type="entry name" value="Family A G protein-coupled receptor-like"/>
    <property type="match status" value="1"/>
</dbReference>
<protein>
    <submittedName>
        <fullName evidence="3">Uncharacterized protein</fullName>
    </submittedName>
</protein>
<feature type="transmembrane region" description="Helical" evidence="1">
    <location>
        <begin position="302"/>
        <end position="327"/>
    </location>
</feature>
<proteinExistence type="predicted"/>
<keyword evidence="1" id="KW-1133">Transmembrane helix</keyword>
<dbReference type="Proteomes" id="UP000663860">
    <property type="component" value="Unassembled WGS sequence"/>
</dbReference>
<dbReference type="Gene3D" id="1.20.1070.10">
    <property type="entry name" value="Rhodopsin 7-helix transmembrane proteins"/>
    <property type="match status" value="1"/>
</dbReference>
<reference evidence="3" key="1">
    <citation type="submission" date="2021-02" db="EMBL/GenBank/DDBJ databases">
        <authorList>
            <person name="Nowell W R."/>
        </authorList>
    </citation>
    <scope>NUCLEOTIDE SEQUENCE</scope>
</reference>
<feature type="signal peptide" evidence="2">
    <location>
        <begin position="1"/>
        <end position="21"/>
    </location>
</feature>
<sequence>MSKILLFTAIFFLASIELGFCGSKVCYQCNEKHPSSKWKFWGEKITKCSNIPFEKYATKTSRALGAAVLTCYTKFDQAGNVIKRGGYGLGETYDKNYKCRDRYHICCRTPLCNEHIQAPCPPAPSPTPKKEVKACYKCKGAEACRPDKLSGTELRTSGIFGAKNLYCYTHFDPKTGVAIERGAFGFGEAFDKSVKCDAKHYICCYDNIVVAIILGFISCIHIVIGYDLRPRCGALAGAFAMYDSMFVVFWLGVIPHVLMLIFGFLTYMNIKRSRRRIAIHSHKNPTALAQRQQREEKNDTQLIVMMLSQVGFSSLLILTRMTYYAYYVLGPSLTGYDKLIGSFLMSFTTLVYYANYCKSFYIYTLSSQLFRSVFIQRIKLCIKTVFGKYTPVILTDGSVSCVPISAEAIQRCTT</sequence>
<feature type="transmembrane region" description="Helical" evidence="1">
    <location>
        <begin position="245"/>
        <end position="267"/>
    </location>
</feature>
<dbReference type="EMBL" id="CAJNOE010000049">
    <property type="protein sequence ID" value="CAF0811394.1"/>
    <property type="molecule type" value="Genomic_DNA"/>
</dbReference>
<gene>
    <name evidence="3" type="ORF">IZO911_LOCUS7482</name>
</gene>
<evidence type="ECO:0000256" key="1">
    <source>
        <dbReference type="SAM" id="Phobius"/>
    </source>
</evidence>
<organism evidence="3 4">
    <name type="scientific">Adineta steineri</name>
    <dbReference type="NCBI Taxonomy" id="433720"/>
    <lineage>
        <taxon>Eukaryota</taxon>
        <taxon>Metazoa</taxon>
        <taxon>Spiralia</taxon>
        <taxon>Gnathifera</taxon>
        <taxon>Rotifera</taxon>
        <taxon>Eurotatoria</taxon>
        <taxon>Bdelloidea</taxon>
        <taxon>Adinetida</taxon>
        <taxon>Adinetidae</taxon>
        <taxon>Adineta</taxon>
    </lineage>
</organism>
<keyword evidence="1" id="KW-0812">Transmembrane</keyword>
<evidence type="ECO:0000256" key="2">
    <source>
        <dbReference type="SAM" id="SignalP"/>
    </source>
</evidence>
<keyword evidence="1" id="KW-0472">Membrane</keyword>
<accession>A0A813TPW9</accession>
<keyword evidence="2" id="KW-0732">Signal</keyword>
<evidence type="ECO:0000313" key="4">
    <source>
        <dbReference type="Proteomes" id="UP000663860"/>
    </source>
</evidence>
<evidence type="ECO:0000313" key="3">
    <source>
        <dbReference type="EMBL" id="CAF0811394.1"/>
    </source>
</evidence>
<dbReference type="AlphaFoldDB" id="A0A813TPW9"/>
<feature type="transmembrane region" description="Helical" evidence="1">
    <location>
        <begin position="339"/>
        <end position="356"/>
    </location>
</feature>
<feature type="chain" id="PRO_5032714847" evidence="2">
    <location>
        <begin position="22"/>
        <end position="414"/>
    </location>
</feature>
<name>A0A813TPW9_9BILA</name>